<dbReference type="Pfam" id="PF19086">
    <property type="entry name" value="Terpene_syn_C_2"/>
    <property type="match status" value="1"/>
</dbReference>
<dbReference type="PANTHER" id="PTHR35201:SF4">
    <property type="entry name" value="BETA-PINACENE SYNTHASE-RELATED"/>
    <property type="match status" value="1"/>
</dbReference>
<keyword evidence="3 6" id="KW-0479">Metal-binding</keyword>
<evidence type="ECO:0000256" key="3">
    <source>
        <dbReference type="ARBA" id="ARBA00022723"/>
    </source>
</evidence>
<comment type="similarity">
    <text evidence="2 6">Belongs to the terpene synthase family.</text>
</comment>
<dbReference type="PANTHER" id="PTHR35201">
    <property type="entry name" value="TERPENE SYNTHASE"/>
    <property type="match status" value="1"/>
</dbReference>
<dbReference type="InterPro" id="IPR008949">
    <property type="entry name" value="Isoprenoid_synthase_dom_sf"/>
</dbReference>
<keyword evidence="4 6" id="KW-0460">Magnesium</keyword>
<evidence type="ECO:0000256" key="1">
    <source>
        <dbReference type="ARBA" id="ARBA00001946"/>
    </source>
</evidence>
<name>S8DM55_FOMSC</name>
<evidence type="ECO:0000256" key="4">
    <source>
        <dbReference type="ARBA" id="ARBA00022842"/>
    </source>
</evidence>
<reference evidence="7 8" key="1">
    <citation type="journal article" date="2012" name="Science">
        <title>The Paleozoic origin of enzymatic lignin decomposition reconstructed from 31 fungal genomes.</title>
        <authorList>
            <person name="Floudas D."/>
            <person name="Binder M."/>
            <person name="Riley R."/>
            <person name="Barry K."/>
            <person name="Blanchette R.A."/>
            <person name="Henrissat B."/>
            <person name="Martinez A.T."/>
            <person name="Otillar R."/>
            <person name="Spatafora J.W."/>
            <person name="Yadav J.S."/>
            <person name="Aerts A."/>
            <person name="Benoit I."/>
            <person name="Boyd A."/>
            <person name="Carlson A."/>
            <person name="Copeland A."/>
            <person name="Coutinho P.M."/>
            <person name="de Vries R.P."/>
            <person name="Ferreira P."/>
            <person name="Findley K."/>
            <person name="Foster B."/>
            <person name="Gaskell J."/>
            <person name="Glotzer D."/>
            <person name="Gorecki P."/>
            <person name="Heitman J."/>
            <person name="Hesse C."/>
            <person name="Hori C."/>
            <person name="Igarashi K."/>
            <person name="Jurgens J.A."/>
            <person name="Kallen N."/>
            <person name="Kersten P."/>
            <person name="Kohler A."/>
            <person name="Kuees U."/>
            <person name="Kumar T.K.A."/>
            <person name="Kuo A."/>
            <person name="LaButti K."/>
            <person name="Larrondo L.F."/>
            <person name="Lindquist E."/>
            <person name="Ling A."/>
            <person name="Lombard V."/>
            <person name="Lucas S."/>
            <person name="Lundell T."/>
            <person name="Martin R."/>
            <person name="McLaughlin D.J."/>
            <person name="Morgenstern I."/>
            <person name="Morin E."/>
            <person name="Murat C."/>
            <person name="Nagy L.G."/>
            <person name="Nolan M."/>
            <person name="Ohm R.A."/>
            <person name="Patyshakuliyeva A."/>
            <person name="Rokas A."/>
            <person name="Ruiz-Duenas F.J."/>
            <person name="Sabat G."/>
            <person name="Salamov A."/>
            <person name="Samejima M."/>
            <person name="Schmutz J."/>
            <person name="Slot J.C."/>
            <person name="St John F."/>
            <person name="Stenlid J."/>
            <person name="Sun H."/>
            <person name="Sun S."/>
            <person name="Syed K."/>
            <person name="Tsang A."/>
            <person name="Wiebenga A."/>
            <person name="Young D."/>
            <person name="Pisabarro A."/>
            <person name="Eastwood D.C."/>
            <person name="Martin F."/>
            <person name="Cullen D."/>
            <person name="Grigoriev I.V."/>
            <person name="Hibbett D.S."/>
        </authorList>
    </citation>
    <scope>NUCLEOTIDE SEQUENCE</scope>
    <source>
        <strain evidence="8">FP-58527</strain>
    </source>
</reference>
<dbReference type="EC" id="4.2.3.-" evidence="6"/>
<dbReference type="InterPro" id="IPR034686">
    <property type="entry name" value="Terpene_cyclase-like_2"/>
</dbReference>
<comment type="cofactor">
    <cofactor evidence="1 6">
        <name>Mg(2+)</name>
        <dbReference type="ChEBI" id="CHEBI:18420"/>
    </cofactor>
</comment>
<dbReference type="EMBL" id="KE504229">
    <property type="protein sequence ID" value="EPS94571.1"/>
    <property type="molecule type" value="Genomic_DNA"/>
</dbReference>
<keyword evidence="5 6" id="KW-0456">Lyase</keyword>
<dbReference type="HOGENOM" id="CLU_042538_5_1_1"/>
<dbReference type="Proteomes" id="UP000015241">
    <property type="component" value="Unassembled WGS sequence"/>
</dbReference>
<proteinExistence type="inferred from homology"/>
<dbReference type="OrthoDB" id="6486656at2759"/>
<dbReference type="GO" id="GO:0008299">
    <property type="term" value="P:isoprenoid biosynthetic process"/>
    <property type="evidence" value="ECO:0007669"/>
    <property type="project" value="UniProtKB-ARBA"/>
</dbReference>
<dbReference type="AlphaFoldDB" id="S8DM55"/>
<dbReference type="Gene3D" id="1.10.600.10">
    <property type="entry name" value="Farnesyl Diphosphate Synthase"/>
    <property type="match status" value="1"/>
</dbReference>
<dbReference type="eggNOG" id="ENOG502SJ0F">
    <property type="taxonomic scope" value="Eukaryota"/>
</dbReference>
<protein>
    <recommendedName>
        <fullName evidence="6">Terpene synthase</fullName>
        <ecNumber evidence="6">4.2.3.-</ecNumber>
    </recommendedName>
</protein>
<accession>S8DM55</accession>
<dbReference type="GO" id="GO:0010333">
    <property type="term" value="F:terpene synthase activity"/>
    <property type="evidence" value="ECO:0007669"/>
    <property type="project" value="InterPro"/>
</dbReference>
<evidence type="ECO:0000256" key="6">
    <source>
        <dbReference type="RuleBase" id="RU366034"/>
    </source>
</evidence>
<evidence type="ECO:0000256" key="5">
    <source>
        <dbReference type="ARBA" id="ARBA00023239"/>
    </source>
</evidence>
<dbReference type="InParanoid" id="S8DM55"/>
<dbReference type="SUPFAM" id="SSF48576">
    <property type="entry name" value="Terpenoid synthases"/>
    <property type="match status" value="1"/>
</dbReference>
<sequence>MADSTMDALHHPHTPRPHGEVALGEIARQFWLRAFDSSAVGPVTQRRFIDYFTAYTESVIDEAADRDADVYRQVDDYFAIRRDALGFRPLYALMVLELSDEVVNHPAMVEMETCVIDMLTIDNDIISYNREQRTGIDLHNLVAITMLEYNLSINDAVTRSSKQHEDLRHRFLMAYRSIDSEPQGDAATNEQLREALRNLAHFPHGIYCWHFECGRYFGDKGAEISVSRTVEIQPRVCTSETRWQENVALLEMDDVRVI</sequence>
<evidence type="ECO:0000256" key="2">
    <source>
        <dbReference type="ARBA" id="ARBA00006333"/>
    </source>
</evidence>
<dbReference type="GO" id="GO:0046872">
    <property type="term" value="F:metal ion binding"/>
    <property type="evidence" value="ECO:0007669"/>
    <property type="project" value="UniProtKB-KW"/>
</dbReference>
<organism evidence="7 8">
    <name type="scientific">Fomitopsis schrenkii</name>
    <name type="common">Brown rot fungus</name>
    <dbReference type="NCBI Taxonomy" id="2126942"/>
    <lineage>
        <taxon>Eukaryota</taxon>
        <taxon>Fungi</taxon>
        <taxon>Dikarya</taxon>
        <taxon>Basidiomycota</taxon>
        <taxon>Agaricomycotina</taxon>
        <taxon>Agaricomycetes</taxon>
        <taxon>Polyporales</taxon>
        <taxon>Fomitopsis</taxon>
    </lineage>
</organism>
<gene>
    <name evidence="7" type="ORF">FOMPIDRAFT_1054994</name>
</gene>
<evidence type="ECO:0000313" key="8">
    <source>
        <dbReference type="Proteomes" id="UP000015241"/>
    </source>
</evidence>
<evidence type="ECO:0000313" key="7">
    <source>
        <dbReference type="EMBL" id="EPS94571.1"/>
    </source>
</evidence>
<keyword evidence="8" id="KW-1185">Reference proteome</keyword>